<dbReference type="EC" id="7.4.2.10" evidence="13"/>
<keyword evidence="18" id="KW-1185">Reference proteome</keyword>
<evidence type="ECO:0000256" key="15">
    <source>
        <dbReference type="ARBA" id="ARBA00047640"/>
    </source>
</evidence>
<dbReference type="Gene3D" id="3.40.50.300">
    <property type="entry name" value="P-loop containing nucleotide triphosphate hydrolases"/>
    <property type="match status" value="1"/>
</dbReference>
<dbReference type="SMART" id="SM00382">
    <property type="entry name" value="AAA"/>
    <property type="match status" value="1"/>
</dbReference>
<accession>A0A068ST13</accession>
<comment type="function">
    <text evidence="11">Part of the ABC transporter complex GsiABCD involved in glutathione import. Responsible for energy coupling to the transport system.</text>
</comment>
<proteinExistence type="inferred from homology"/>
<dbReference type="PANTHER" id="PTHR43776">
    <property type="entry name" value="TRANSPORT ATP-BINDING PROTEIN"/>
    <property type="match status" value="1"/>
</dbReference>
<evidence type="ECO:0000256" key="5">
    <source>
        <dbReference type="ARBA" id="ARBA00022475"/>
    </source>
</evidence>
<dbReference type="InterPro" id="IPR003593">
    <property type="entry name" value="AAA+_ATPase"/>
</dbReference>
<dbReference type="GO" id="GO:0005524">
    <property type="term" value="F:ATP binding"/>
    <property type="evidence" value="ECO:0007669"/>
    <property type="project" value="UniProtKB-KW"/>
</dbReference>
<comment type="similarity">
    <text evidence="12">Belongs to the ABC transporter superfamily. Glutathione importer (TC 3.A.1.5.11) family.</text>
</comment>
<dbReference type="PROSITE" id="PS50893">
    <property type="entry name" value="ABC_TRANSPORTER_2"/>
    <property type="match status" value="1"/>
</dbReference>
<name>A0A068ST13_NEOGA</name>
<evidence type="ECO:0000313" key="18">
    <source>
        <dbReference type="Proteomes" id="UP000028181"/>
    </source>
</evidence>
<dbReference type="GeneID" id="24259325"/>
<dbReference type="EMBL" id="HG938353">
    <property type="protein sequence ID" value="CDN49427.1"/>
    <property type="molecule type" value="Genomic_DNA"/>
</dbReference>
<keyword evidence="5" id="KW-1003">Cell membrane</keyword>
<keyword evidence="8 17" id="KW-0067">ATP-binding</keyword>
<dbReference type="OrthoDB" id="9802264at2"/>
<evidence type="ECO:0000256" key="4">
    <source>
        <dbReference type="ARBA" id="ARBA00022448"/>
    </source>
</evidence>
<dbReference type="PROSITE" id="PS00211">
    <property type="entry name" value="ABC_TRANSPORTER_1"/>
    <property type="match status" value="1"/>
</dbReference>
<dbReference type="GO" id="GO:0055085">
    <property type="term" value="P:transmembrane transport"/>
    <property type="evidence" value="ECO:0007669"/>
    <property type="project" value="UniProtKB-ARBA"/>
</dbReference>
<evidence type="ECO:0000256" key="14">
    <source>
        <dbReference type="ARBA" id="ARBA00041187"/>
    </source>
</evidence>
<dbReference type="SUPFAM" id="SSF52540">
    <property type="entry name" value="P-loop containing nucleoside triphosphate hydrolases"/>
    <property type="match status" value="1"/>
</dbReference>
<keyword evidence="7" id="KW-0547">Nucleotide-binding</keyword>
<evidence type="ECO:0000256" key="8">
    <source>
        <dbReference type="ARBA" id="ARBA00022840"/>
    </source>
</evidence>
<dbReference type="InterPro" id="IPR050319">
    <property type="entry name" value="ABC_transp_ATP-bind"/>
</dbReference>
<comment type="subcellular location">
    <subcellularLocation>
        <location evidence="2">Cell inner membrane</location>
    </subcellularLocation>
    <subcellularLocation>
        <location evidence="1">Membrane</location>
        <topology evidence="1">Peripheral membrane protein</topology>
    </subcellularLocation>
</comment>
<dbReference type="InterPro" id="IPR003439">
    <property type="entry name" value="ABC_transporter-like_ATP-bd"/>
</dbReference>
<evidence type="ECO:0000256" key="10">
    <source>
        <dbReference type="ARBA" id="ARBA00023136"/>
    </source>
</evidence>
<evidence type="ECO:0000256" key="7">
    <source>
        <dbReference type="ARBA" id="ARBA00022741"/>
    </source>
</evidence>
<reference evidence="18" key="1">
    <citation type="journal article" date="2014" name="BMC Genomics">
        <title>Genome sequencing of two Neorhizobium galegae strains reveals a noeT gene responsible for the unusual acetylation of the nodulation factors.</title>
        <authorList>
            <person name="Osterman J."/>
            <person name="Marsh J."/>
            <person name="Laine P.K."/>
            <person name="Zeng Z."/>
            <person name="Alatalo E."/>
            <person name="Sullivan J.T."/>
            <person name="Young J.P."/>
            <person name="Thomas-Oates J."/>
            <person name="Paulin L."/>
            <person name="Lindstrom K."/>
        </authorList>
    </citation>
    <scope>NUCLEOTIDE SEQUENCE [LARGE SCALE GENOMIC DNA]</scope>
    <source>
        <strain evidence="18">HAMBI 540</strain>
    </source>
</reference>
<sequence length="249" mass="27773">MTSALSIRDMVVTYDEFAALDHVNFDIGTGESFGIVGESGSGKSTLLRAVSGLASFDQGTLSVNGRPYSGRKRDKEFYRTVQMVFQDPYGSLHPRQTVDRLLLEPLVIHGFTDIETRINRALDEVGLGSGFRFRYSHQLSGGQRQRIAIARALILEPKILLLDEPTSALDASIQAEILNLLEQARRDRNLTFVMVSHDLGVISHMCERLAVMKNGKVVETVPRKALENREFSADYTRQLLVASEGFRRG</sequence>
<organism evidence="17 18">
    <name type="scientific">Neorhizobium galegae bv. orientalis str. HAMBI 540</name>
    <dbReference type="NCBI Taxonomy" id="1028800"/>
    <lineage>
        <taxon>Bacteria</taxon>
        <taxon>Pseudomonadati</taxon>
        <taxon>Pseudomonadota</taxon>
        <taxon>Alphaproteobacteria</taxon>
        <taxon>Hyphomicrobiales</taxon>
        <taxon>Rhizobiaceae</taxon>
        <taxon>Rhizobium/Agrobacterium group</taxon>
        <taxon>Neorhizobium</taxon>
    </lineage>
</organism>
<evidence type="ECO:0000256" key="11">
    <source>
        <dbReference type="ARBA" id="ARBA00037530"/>
    </source>
</evidence>
<dbReference type="InterPro" id="IPR027417">
    <property type="entry name" value="P-loop_NTPase"/>
</dbReference>
<evidence type="ECO:0000256" key="12">
    <source>
        <dbReference type="ARBA" id="ARBA00038416"/>
    </source>
</evidence>
<dbReference type="GO" id="GO:0005886">
    <property type="term" value="C:plasma membrane"/>
    <property type="evidence" value="ECO:0007669"/>
    <property type="project" value="UniProtKB-SubCell"/>
</dbReference>
<dbReference type="AlphaFoldDB" id="A0A068ST13"/>
<evidence type="ECO:0000256" key="1">
    <source>
        <dbReference type="ARBA" id="ARBA00004170"/>
    </source>
</evidence>
<comment type="catalytic activity">
    <reaction evidence="15">
        <text>glutathione(out) + ATP + H2O = glutathione(in) + ADP + phosphate + H(+)</text>
        <dbReference type="Rhea" id="RHEA:29791"/>
        <dbReference type="ChEBI" id="CHEBI:15377"/>
        <dbReference type="ChEBI" id="CHEBI:15378"/>
        <dbReference type="ChEBI" id="CHEBI:30616"/>
        <dbReference type="ChEBI" id="CHEBI:43474"/>
        <dbReference type="ChEBI" id="CHEBI:57925"/>
        <dbReference type="ChEBI" id="CHEBI:456216"/>
        <dbReference type="EC" id="7.4.2.10"/>
    </reaction>
</comment>
<dbReference type="PATRIC" id="fig|1028800.3.peg.3313"/>
<evidence type="ECO:0000256" key="3">
    <source>
        <dbReference type="ARBA" id="ARBA00011469"/>
    </source>
</evidence>
<dbReference type="Pfam" id="PF00005">
    <property type="entry name" value="ABC_tran"/>
    <property type="match status" value="1"/>
</dbReference>
<feature type="domain" description="ABC transporter" evidence="16">
    <location>
        <begin position="5"/>
        <end position="239"/>
    </location>
</feature>
<evidence type="ECO:0000256" key="2">
    <source>
        <dbReference type="ARBA" id="ARBA00004533"/>
    </source>
</evidence>
<keyword evidence="9" id="KW-1278">Translocase</keyword>
<dbReference type="InterPro" id="IPR017871">
    <property type="entry name" value="ABC_transporter-like_CS"/>
</dbReference>
<dbReference type="PANTHER" id="PTHR43776:SF15">
    <property type="entry name" value="GLUTATHIONE IMPORT ATP-BINDING PROTEIN GSIA"/>
    <property type="match status" value="1"/>
</dbReference>
<evidence type="ECO:0000256" key="6">
    <source>
        <dbReference type="ARBA" id="ARBA00022519"/>
    </source>
</evidence>
<evidence type="ECO:0000259" key="16">
    <source>
        <dbReference type="PROSITE" id="PS50893"/>
    </source>
</evidence>
<gene>
    <name evidence="17" type="ORF">RG540_CH32630</name>
</gene>
<dbReference type="Proteomes" id="UP000028181">
    <property type="component" value="Chromosome I"/>
</dbReference>
<dbReference type="eggNOG" id="COG1124">
    <property type="taxonomic scope" value="Bacteria"/>
</dbReference>
<dbReference type="KEGG" id="ngg:RG540_CH32630"/>
<dbReference type="GO" id="GO:0016887">
    <property type="term" value="F:ATP hydrolysis activity"/>
    <property type="evidence" value="ECO:0007669"/>
    <property type="project" value="InterPro"/>
</dbReference>
<keyword evidence="6" id="KW-0997">Cell inner membrane</keyword>
<protein>
    <recommendedName>
        <fullName evidence="14">Glutathione import ATP-binding protein GsiA</fullName>
        <ecNumber evidence="13">7.4.2.10</ecNumber>
    </recommendedName>
</protein>
<comment type="subunit">
    <text evidence="3">The complex is composed of two ATP-binding proteins (GsiA), two transmembrane proteins (GsiC and GsiD) and a solute-binding protein (GsiB).</text>
</comment>
<evidence type="ECO:0000256" key="9">
    <source>
        <dbReference type="ARBA" id="ARBA00022967"/>
    </source>
</evidence>
<evidence type="ECO:0000256" key="13">
    <source>
        <dbReference type="ARBA" id="ARBA00039050"/>
    </source>
</evidence>
<keyword evidence="4" id="KW-0813">Transport</keyword>
<dbReference type="HOGENOM" id="CLU_000604_1_23_5"/>
<evidence type="ECO:0000313" key="17">
    <source>
        <dbReference type="EMBL" id="CDN49427.1"/>
    </source>
</evidence>
<dbReference type="CDD" id="cd03257">
    <property type="entry name" value="ABC_NikE_OppD_transporters"/>
    <property type="match status" value="1"/>
</dbReference>
<dbReference type="RefSeq" id="WP_038589931.1">
    <property type="nucleotide sequence ID" value="NZ_HG938353.1"/>
</dbReference>
<keyword evidence="10" id="KW-0472">Membrane</keyword>